<protein>
    <submittedName>
        <fullName evidence="2">Uncharacterized protein</fullName>
    </submittedName>
</protein>
<feature type="region of interest" description="Disordered" evidence="1">
    <location>
        <begin position="1"/>
        <end position="65"/>
    </location>
</feature>
<accession>A0A9W8NGK3</accession>
<evidence type="ECO:0000256" key="1">
    <source>
        <dbReference type="SAM" id="MobiDB-lite"/>
    </source>
</evidence>
<keyword evidence="3" id="KW-1185">Reference proteome</keyword>
<dbReference type="Proteomes" id="UP001148614">
    <property type="component" value="Unassembled WGS sequence"/>
</dbReference>
<proteinExistence type="predicted"/>
<feature type="compositionally biased region" description="Polar residues" evidence="1">
    <location>
        <begin position="18"/>
        <end position="34"/>
    </location>
</feature>
<reference evidence="2" key="1">
    <citation type="submission" date="2022-07" db="EMBL/GenBank/DDBJ databases">
        <title>Genome Sequence of Xylaria arbuscula.</title>
        <authorList>
            <person name="Buettner E."/>
        </authorList>
    </citation>
    <scope>NUCLEOTIDE SEQUENCE</scope>
    <source>
        <strain evidence="2">VT107</strain>
    </source>
</reference>
<dbReference type="EMBL" id="JANPWZ010000622">
    <property type="protein sequence ID" value="KAJ3574286.1"/>
    <property type="molecule type" value="Genomic_DNA"/>
</dbReference>
<name>A0A9W8NGK3_9PEZI</name>
<evidence type="ECO:0000313" key="3">
    <source>
        <dbReference type="Proteomes" id="UP001148614"/>
    </source>
</evidence>
<dbReference type="AlphaFoldDB" id="A0A9W8NGK3"/>
<evidence type="ECO:0000313" key="2">
    <source>
        <dbReference type="EMBL" id="KAJ3574286.1"/>
    </source>
</evidence>
<feature type="compositionally biased region" description="Basic and acidic residues" evidence="1">
    <location>
        <begin position="39"/>
        <end position="65"/>
    </location>
</feature>
<sequence length="88" mass="10144">MKRNLGILTEEVGKENDASVTEAPQESVKQQTRILPQARAKELKDDTRNIAESSKGDEDRQELQRRSGVCEIGYEWIKEGYGYRCARW</sequence>
<gene>
    <name evidence="2" type="ORF">NPX13_g4410</name>
</gene>
<comment type="caution">
    <text evidence="2">The sequence shown here is derived from an EMBL/GenBank/DDBJ whole genome shotgun (WGS) entry which is preliminary data.</text>
</comment>
<organism evidence="2 3">
    <name type="scientific">Xylaria arbuscula</name>
    <dbReference type="NCBI Taxonomy" id="114810"/>
    <lineage>
        <taxon>Eukaryota</taxon>
        <taxon>Fungi</taxon>
        <taxon>Dikarya</taxon>
        <taxon>Ascomycota</taxon>
        <taxon>Pezizomycotina</taxon>
        <taxon>Sordariomycetes</taxon>
        <taxon>Xylariomycetidae</taxon>
        <taxon>Xylariales</taxon>
        <taxon>Xylariaceae</taxon>
        <taxon>Xylaria</taxon>
    </lineage>
</organism>